<dbReference type="Proteomes" id="UP001362999">
    <property type="component" value="Unassembled WGS sequence"/>
</dbReference>
<evidence type="ECO:0000313" key="1">
    <source>
        <dbReference type="EMBL" id="KAK6975077.1"/>
    </source>
</evidence>
<protein>
    <submittedName>
        <fullName evidence="1">Uncharacterized protein</fullName>
    </submittedName>
</protein>
<reference evidence="1 2" key="1">
    <citation type="journal article" date="2024" name="J Genomics">
        <title>Draft genome sequencing and assembly of Favolaschia claudopus CIRM-BRFM 2984 isolated from oak limbs.</title>
        <authorList>
            <person name="Navarro D."/>
            <person name="Drula E."/>
            <person name="Chaduli D."/>
            <person name="Cazenave R."/>
            <person name="Ahrendt S."/>
            <person name="Wang J."/>
            <person name="Lipzen A."/>
            <person name="Daum C."/>
            <person name="Barry K."/>
            <person name="Grigoriev I.V."/>
            <person name="Favel A."/>
            <person name="Rosso M.N."/>
            <person name="Martin F."/>
        </authorList>
    </citation>
    <scope>NUCLEOTIDE SEQUENCE [LARGE SCALE GENOMIC DNA]</scope>
    <source>
        <strain evidence="1 2">CIRM-BRFM 2984</strain>
    </source>
</reference>
<gene>
    <name evidence="1" type="ORF">R3P38DRAFT_3238211</name>
</gene>
<dbReference type="EMBL" id="JAWWNJ010000175">
    <property type="protein sequence ID" value="KAK6975077.1"/>
    <property type="molecule type" value="Genomic_DNA"/>
</dbReference>
<sequence>MATSLEIPTTQATVQLLESVVASQQVDFVLGYLFATGCAAPITVPVPVNVVGTGNAWNGLYPSQWLSPTFAMAPAPFNYTANGRLVKLFEGEHMSSPLLVLFTDQDLHPAPGVVVHPNNKLVTEILGDLPLQWTGNVLVLRVKSPGRLENISTGDLTYVKGALRS</sequence>
<accession>A0AAV9ZA28</accession>
<proteinExistence type="predicted"/>
<comment type="caution">
    <text evidence="1">The sequence shown here is derived from an EMBL/GenBank/DDBJ whole genome shotgun (WGS) entry which is preliminary data.</text>
</comment>
<name>A0AAV9ZA28_9AGAR</name>
<organism evidence="1 2">
    <name type="scientific">Favolaschia claudopus</name>
    <dbReference type="NCBI Taxonomy" id="2862362"/>
    <lineage>
        <taxon>Eukaryota</taxon>
        <taxon>Fungi</taxon>
        <taxon>Dikarya</taxon>
        <taxon>Basidiomycota</taxon>
        <taxon>Agaricomycotina</taxon>
        <taxon>Agaricomycetes</taxon>
        <taxon>Agaricomycetidae</taxon>
        <taxon>Agaricales</taxon>
        <taxon>Marasmiineae</taxon>
        <taxon>Mycenaceae</taxon>
        <taxon>Favolaschia</taxon>
    </lineage>
</organism>
<keyword evidence="2" id="KW-1185">Reference proteome</keyword>
<dbReference type="AlphaFoldDB" id="A0AAV9ZA28"/>
<evidence type="ECO:0000313" key="2">
    <source>
        <dbReference type="Proteomes" id="UP001362999"/>
    </source>
</evidence>